<dbReference type="InterPro" id="IPR013783">
    <property type="entry name" value="Ig-like_fold"/>
</dbReference>
<dbReference type="InterPro" id="IPR036116">
    <property type="entry name" value="FN3_sf"/>
</dbReference>
<evidence type="ECO:0000313" key="2">
    <source>
        <dbReference type="Proteomes" id="UP000238642"/>
    </source>
</evidence>
<dbReference type="EMBL" id="PVBS01000001">
    <property type="protein sequence ID" value="PRD56359.1"/>
    <property type="molecule type" value="Genomic_DNA"/>
</dbReference>
<name>A0A2S9JSV7_9SPHI</name>
<accession>A0A2S9JSV7</accession>
<keyword evidence="2" id="KW-1185">Reference proteome</keyword>
<protein>
    <recommendedName>
        <fullName evidence="3">Fibronectin type-III domain-containing protein</fullName>
    </recommendedName>
</protein>
<organism evidence="1 2">
    <name type="scientific">Sphingobacterium gobiense</name>
    <dbReference type="NCBI Taxonomy" id="1382456"/>
    <lineage>
        <taxon>Bacteria</taxon>
        <taxon>Pseudomonadati</taxon>
        <taxon>Bacteroidota</taxon>
        <taxon>Sphingobacteriia</taxon>
        <taxon>Sphingobacteriales</taxon>
        <taxon>Sphingobacteriaceae</taxon>
        <taxon>Sphingobacterium</taxon>
    </lineage>
</organism>
<dbReference type="SUPFAM" id="SSF49265">
    <property type="entry name" value="Fibronectin type III"/>
    <property type="match status" value="1"/>
</dbReference>
<dbReference type="Gene3D" id="2.60.40.10">
    <property type="entry name" value="Immunoglobulins"/>
    <property type="match status" value="1"/>
</dbReference>
<dbReference type="InterPro" id="IPR003961">
    <property type="entry name" value="FN3_dom"/>
</dbReference>
<gene>
    <name evidence="1" type="ORF">C5749_03610</name>
</gene>
<dbReference type="OrthoDB" id="703469at2"/>
<evidence type="ECO:0000313" key="1">
    <source>
        <dbReference type="EMBL" id="PRD56359.1"/>
    </source>
</evidence>
<dbReference type="CDD" id="cd00063">
    <property type="entry name" value="FN3"/>
    <property type="match status" value="1"/>
</dbReference>
<sequence length="205" mass="22912">MKKPAVSSKTGTESKLIAYASNVVKKTKENADLFTDAAEKVALLESVLADYTASRTEASFRDMRQVVIKNQQAVLVRQALYDLSLHIESVAKGDPSILLAAGFIPSKNKTSSVEQAPKANDLRVMVVHPGTNTVQLRVNRWRPARFYQFEYRKVGSLNEWIKVLSSKSKTSISNLEYAQEYEFRVTYLGTDPAPNYSDTVRCLVS</sequence>
<dbReference type="RefSeq" id="WP_105723096.1">
    <property type="nucleotide sequence ID" value="NZ_PVBS01000001.1"/>
</dbReference>
<reference evidence="1 2" key="1">
    <citation type="submission" date="2018-02" db="EMBL/GenBank/DDBJ databases">
        <title>The draft genome of Sphingobacterium gobiense H7.</title>
        <authorList>
            <person name="Li L."/>
            <person name="Liu L."/>
            <person name="Zhang X."/>
            <person name="Wang T."/>
            <person name="Liang L."/>
        </authorList>
    </citation>
    <scope>NUCLEOTIDE SEQUENCE [LARGE SCALE GENOMIC DNA]</scope>
    <source>
        <strain evidence="1 2">ACCC 05757</strain>
    </source>
</reference>
<proteinExistence type="predicted"/>
<comment type="caution">
    <text evidence="1">The sequence shown here is derived from an EMBL/GenBank/DDBJ whole genome shotgun (WGS) entry which is preliminary data.</text>
</comment>
<evidence type="ECO:0008006" key="3">
    <source>
        <dbReference type="Google" id="ProtNLM"/>
    </source>
</evidence>
<dbReference type="Proteomes" id="UP000238642">
    <property type="component" value="Unassembled WGS sequence"/>
</dbReference>
<dbReference type="AlphaFoldDB" id="A0A2S9JSV7"/>